<reference evidence="5" key="2">
    <citation type="journal article" date="2013" name="Genome Biol.">
        <title>Draft genome of the mountain pine beetle, Dendroctonus ponderosae Hopkins, a major forest pest.</title>
        <authorList>
            <person name="Keeling C.I."/>
            <person name="Yuen M.M."/>
            <person name="Liao N.Y."/>
            <person name="Docking T.R."/>
            <person name="Chan S.K."/>
            <person name="Taylor G.A."/>
            <person name="Palmquist D.L."/>
            <person name="Jackman S.D."/>
            <person name="Nguyen A."/>
            <person name="Li M."/>
            <person name="Henderson H."/>
            <person name="Janes J.K."/>
            <person name="Zhao Y."/>
            <person name="Pandoh P."/>
            <person name="Moore R."/>
            <person name="Sperling F.A."/>
            <person name="Huber D.P."/>
            <person name="Birol I."/>
            <person name="Jones S.J."/>
            <person name="Bohlmann J."/>
        </authorList>
    </citation>
    <scope>NUCLEOTIDE SEQUENCE</scope>
</reference>
<evidence type="ECO:0000256" key="1">
    <source>
        <dbReference type="ARBA" id="ARBA00005679"/>
    </source>
</evidence>
<name>J3JWY4_DENPD</name>
<dbReference type="Proteomes" id="UP000019118">
    <property type="component" value="Unassembled WGS sequence"/>
</dbReference>
<evidence type="ECO:0000313" key="4">
    <source>
        <dbReference type="EnsemblMetazoa" id="XP_019765140.1"/>
    </source>
</evidence>
<accession>J3JWY4</accession>
<comment type="similarity">
    <text evidence="1">Belongs to the GILT family.</text>
</comment>
<evidence type="ECO:0000313" key="5">
    <source>
        <dbReference type="Proteomes" id="UP000019118"/>
    </source>
</evidence>
<evidence type="ECO:0000256" key="2">
    <source>
        <dbReference type="ARBA" id="ARBA00023180"/>
    </source>
</evidence>
<organism evidence="3">
    <name type="scientific">Dendroctonus ponderosae</name>
    <name type="common">Mountain pine beetle</name>
    <dbReference type="NCBI Taxonomy" id="77166"/>
    <lineage>
        <taxon>Eukaryota</taxon>
        <taxon>Metazoa</taxon>
        <taxon>Ecdysozoa</taxon>
        <taxon>Arthropoda</taxon>
        <taxon>Hexapoda</taxon>
        <taxon>Insecta</taxon>
        <taxon>Pterygota</taxon>
        <taxon>Neoptera</taxon>
        <taxon>Endopterygota</taxon>
        <taxon>Coleoptera</taxon>
        <taxon>Polyphaga</taxon>
        <taxon>Cucujiformia</taxon>
        <taxon>Curculionidae</taxon>
        <taxon>Scolytinae</taxon>
        <taxon>Dendroctonus</taxon>
    </lineage>
</organism>
<keyword evidence="2" id="KW-0325">Glycoprotein</keyword>
<keyword evidence="5" id="KW-1185">Reference proteome</keyword>
<sequence length="232" mass="26557">MNPKYSKIILILIFMIILYKAFKSYIFPGRNSIEQLIVIDESGREIEKVKVSVYYEALCPDSKFFITYQLVPAYEELKEFLILDLIPYGKAETIINEDGKIIFRCQHDQVECYANKIHACVIDEITNPEKQLKYISCMITDNLIPDGAGERCGQEQNIDFKRINKCATEQEGSLLLKKHGDRTNGLKPKVKFIPTIELNGSQGVETQAAILKNLLKVVCSVFKNKPIRCDRI</sequence>
<dbReference type="OrthoDB" id="958254at2759"/>
<dbReference type="EMBL" id="BT127752">
    <property type="protein sequence ID" value="AEE62714.1"/>
    <property type="molecule type" value="mRNA"/>
</dbReference>
<evidence type="ECO:0008006" key="6">
    <source>
        <dbReference type="Google" id="ProtNLM"/>
    </source>
</evidence>
<dbReference type="KEGG" id="dpa:109540973"/>
<dbReference type="PANTHER" id="PTHR13234:SF71">
    <property type="entry name" value="GAMMA-INTERFERON-INDUCIBLE LYSOSOMAL THIOL REDUCTASE-LIKE PROTEIN"/>
    <property type="match status" value="1"/>
</dbReference>
<dbReference type="EnsemblMetazoa" id="XM_019909581.1">
    <property type="protein sequence ID" value="XP_019765140.1"/>
    <property type="gene ID" value="LOC109540973"/>
</dbReference>
<dbReference type="HOGENOM" id="CLU_066886_0_0_1"/>
<dbReference type="AlphaFoldDB" id="J3JWY4"/>
<gene>
    <name evidence="4" type="primary">109540973</name>
</gene>
<dbReference type="Pfam" id="PF03227">
    <property type="entry name" value="GILT"/>
    <property type="match status" value="1"/>
</dbReference>
<reference evidence="3" key="1">
    <citation type="journal article" date="2012" name="Insect Biochem. Mol. Biol.">
        <title>Transcriptome and full-length cDNA resources for the mountain pine beetle, Dendroctonus ponderosae Hopkins, a major insect pest of pine forests.</title>
        <authorList>
            <person name="Keeling C.I."/>
            <person name="Henderson H."/>
            <person name="Li M."/>
            <person name="Yuen M."/>
            <person name="Clark E.L."/>
            <person name="Fraser J.D."/>
            <person name="Huber D.P."/>
            <person name="Liao N.Y."/>
            <person name="Roderick Docking T."/>
            <person name="Birol I."/>
            <person name="Chan S.K."/>
            <person name="Taylor G.A."/>
            <person name="Palmquist D."/>
            <person name="Jones S.J."/>
            <person name="Bohlmann J."/>
        </authorList>
    </citation>
    <scope>NUCLEOTIDE SEQUENCE</scope>
    <source>
        <tissue evidence="3">Midgut and adhering fatbody of emerged adults of both sexes 1</tissue>
    </source>
</reference>
<proteinExistence type="evidence at transcript level"/>
<dbReference type="InterPro" id="IPR004911">
    <property type="entry name" value="Interferon-induced_GILT"/>
</dbReference>
<protein>
    <recommendedName>
        <fullName evidence="6">Gamma-interferon-inducible lysosomal thiol reductase</fullName>
    </recommendedName>
</protein>
<dbReference type="PANTHER" id="PTHR13234">
    <property type="entry name" value="GAMMA-INTERFERON INDUCIBLE LYSOSOMAL THIOL REDUCTASE GILT"/>
    <property type="match status" value="1"/>
</dbReference>
<evidence type="ECO:0000313" key="3">
    <source>
        <dbReference type="EMBL" id="AEE62714.1"/>
    </source>
</evidence>
<dbReference type="GO" id="GO:0016671">
    <property type="term" value="F:oxidoreductase activity, acting on a sulfur group of donors, disulfide as acceptor"/>
    <property type="evidence" value="ECO:0007669"/>
    <property type="project" value="InterPro"/>
</dbReference>
<reference evidence="4" key="3">
    <citation type="submission" date="2024-08" db="UniProtKB">
        <authorList>
            <consortium name="EnsemblMetazoa"/>
        </authorList>
    </citation>
    <scope>IDENTIFICATION</scope>
</reference>